<dbReference type="AlphaFoldDB" id="A0A327SS89"/>
<feature type="domain" description="TonB-dependent receptor plug" evidence="11">
    <location>
        <begin position="141"/>
        <end position="249"/>
    </location>
</feature>
<dbReference type="SUPFAM" id="SSF56935">
    <property type="entry name" value="Porins"/>
    <property type="match status" value="1"/>
</dbReference>
<reference evidence="12 13" key="1">
    <citation type="submission" date="2018-06" db="EMBL/GenBank/DDBJ databases">
        <title>Genomic Encyclopedia of Archaeal and Bacterial Type Strains, Phase II (KMG-II): from individual species to whole genera.</title>
        <authorList>
            <person name="Goeker M."/>
        </authorList>
    </citation>
    <scope>NUCLEOTIDE SEQUENCE [LARGE SCALE GENOMIC DNA]</scope>
    <source>
        <strain evidence="12 13">DSM 14825</strain>
    </source>
</reference>
<dbReference type="GO" id="GO:0009279">
    <property type="term" value="C:cell outer membrane"/>
    <property type="evidence" value="ECO:0007669"/>
    <property type="project" value="UniProtKB-SubCell"/>
</dbReference>
<evidence type="ECO:0000256" key="3">
    <source>
        <dbReference type="ARBA" id="ARBA00022452"/>
    </source>
</evidence>
<evidence type="ECO:0000256" key="4">
    <source>
        <dbReference type="ARBA" id="ARBA00022692"/>
    </source>
</evidence>
<organism evidence="12 13">
    <name type="scientific">Pedobacter cryoconitis</name>
    <dbReference type="NCBI Taxonomy" id="188932"/>
    <lineage>
        <taxon>Bacteria</taxon>
        <taxon>Pseudomonadati</taxon>
        <taxon>Bacteroidota</taxon>
        <taxon>Sphingobacteriia</taxon>
        <taxon>Sphingobacteriales</taxon>
        <taxon>Sphingobacteriaceae</taxon>
        <taxon>Pedobacter</taxon>
    </lineage>
</organism>
<gene>
    <name evidence="12" type="ORF">LY11_01842</name>
</gene>
<evidence type="ECO:0000256" key="6">
    <source>
        <dbReference type="ARBA" id="ARBA00023136"/>
    </source>
</evidence>
<dbReference type="Pfam" id="PF00593">
    <property type="entry name" value="TonB_dep_Rec_b-barrel"/>
    <property type="match status" value="1"/>
</dbReference>
<dbReference type="Gene3D" id="2.60.40.1120">
    <property type="entry name" value="Carboxypeptidase-like, regulatory domain"/>
    <property type="match status" value="1"/>
</dbReference>
<evidence type="ECO:0000256" key="1">
    <source>
        <dbReference type="ARBA" id="ARBA00004571"/>
    </source>
</evidence>
<evidence type="ECO:0000259" key="11">
    <source>
        <dbReference type="Pfam" id="PF07715"/>
    </source>
</evidence>
<evidence type="ECO:0000313" key="12">
    <source>
        <dbReference type="EMBL" id="RAJ32160.1"/>
    </source>
</evidence>
<keyword evidence="3 8" id="KW-1134">Transmembrane beta strand</keyword>
<evidence type="ECO:0000259" key="10">
    <source>
        <dbReference type="Pfam" id="PF00593"/>
    </source>
</evidence>
<dbReference type="InterPro" id="IPR037066">
    <property type="entry name" value="Plug_dom_sf"/>
</dbReference>
<comment type="subcellular location">
    <subcellularLocation>
        <location evidence="1 8">Cell outer membrane</location>
        <topology evidence="1 8">Multi-pass membrane protein</topology>
    </subcellularLocation>
</comment>
<comment type="similarity">
    <text evidence="8 9">Belongs to the TonB-dependent receptor family.</text>
</comment>
<sequence length="1022" mass="111874">MNKNLQIFKSSVWANPYVLLLVLICHFMAWDAAAATKIDHGNGLKFSALSITGKITDEKGGAIPGVSVVEKGTNNGTVSDSKGNYRLSVTSGTSILVISFIGYNTFEERVGDRTKVDVMLKENVSTLNEVVVVSVGYGTLDKREVSSAITHIGAKELQTVASNSPLQALQGKVAGLTITNTATGDPNSTPSIQMRGVSSRNAGLGPLYIINGVIGGNIDNINQNDIESIDVLKGGAASAIYGTRGSNGVIIVTTKKGSEQSRLFYDGYSSFDYITNKYNILSKDEFITNRVGNKQGQDYGANTDWLKEVSKSPAIGQKHTVQLSGGSGTTNYFASADYRDANGIDLRSRKKEYGTRINANFVSKDHTYEVNLVAAPRYAHTNRADYGGFNNALTLNPTYPVYTQTGQYNYLNTGFFSNNPVENAKMIKAEQEIKELDLSGSFKVNLLKNLSTTATVSESSSSFKNLDFSPSTLSSILHNNQTIKTNYAKQEQVENDVKNFEWTANYATTFGKNNFKVLGGYSYALYNYEQFQAVNYDFPFDSFSWNNLGSGTYNGGAAGNGQNAVSSTKNGSALIAFFARVNYDYDHKYLLTASLRREGSSKFGLNNKWGNFPAASAAWRITEESFLKNKISWLNDLKLRVDYGVTGNQDFGNYLSLLLYGGAGYFPFNGTTYQVYGPSQNANPNLGWEKAINFNAGLDFELFRNKISGSINYYVRTNKDLLGNYDVPLPPNPQSTTFTNVGTLKNSGFELQLYSSLVKTKDFSYSLTFAGAFNSNKFVSFSNDLYKGATYQDVASLPAPGSPGTIQRLEEGRRVGSFYTFRNAGVDSNGALLVYKKDGTIVPANQANNDDKQFVGNGLPKFTASLGNTFIYKQFDLSIFFRGNFGYKIFNTAAFFLGTPATQSDINVLTSAYDNGSKYSKLTNNSTTSIPSDYFLENGSFVKIDNVSMGYTRKLNSKFIHGLRIYAAGRNLYTFKKYSVGDPDQTQVNGLTPGVKTDDSGNPTLNYYPSTLQLIIGAQITF</sequence>
<dbReference type="NCBIfam" id="TIGR04057">
    <property type="entry name" value="SusC_RagA_signa"/>
    <property type="match status" value="1"/>
</dbReference>
<keyword evidence="7 8" id="KW-0998">Cell outer membrane</keyword>
<keyword evidence="2 8" id="KW-0813">Transport</keyword>
<dbReference type="InterPro" id="IPR000531">
    <property type="entry name" value="Beta-barrel_TonB"/>
</dbReference>
<dbReference type="Proteomes" id="UP000249754">
    <property type="component" value="Unassembled WGS sequence"/>
</dbReference>
<dbReference type="InterPro" id="IPR012910">
    <property type="entry name" value="Plug_dom"/>
</dbReference>
<dbReference type="InterPro" id="IPR039426">
    <property type="entry name" value="TonB-dep_rcpt-like"/>
</dbReference>
<protein>
    <submittedName>
        <fullName evidence="12">TonB-linked SusC/RagA family outer membrane protein</fullName>
    </submittedName>
</protein>
<keyword evidence="4 8" id="KW-0812">Transmembrane</keyword>
<name>A0A327SS89_9SPHI</name>
<dbReference type="Pfam" id="PF13715">
    <property type="entry name" value="CarbopepD_reg_2"/>
    <property type="match status" value="1"/>
</dbReference>
<evidence type="ECO:0000313" key="13">
    <source>
        <dbReference type="Proteomes" id="UP000249754"/>
    </source>
</evidence>
<dbReference type="InterPro" id="IPR023996">
    <property type="entry name" value="TonB-dep_OMP_SusC/RagA"/>
</dbReference>
<evidence type="ECO:0000256" key="2">
    <source>
        <dbReference type="ARBA" id="ARBA00022448"/>
    </source>
</evidence>
<keyword evidence="5 9" id="KW-0798">TonB box</keyword>
<accession>A0A327SS89</accession>
<evidence type="ECO:0000256" key="7">
    <source>
        <dbReference type="ARBA" id="ARBA00023237"/>
    </source>
</evidence>
<dbReference type="InterPro" id="IPR008969">
    <property type="entry name" value="CarboxyPept-like_regulatory"/>
</dbReference>
<evidence type="ECO:0000256" key="5">
    <source>
        <dbReference type="ARBA" id="ARBA00023077"/>
    </source>
</evidence>
<dbReference type="InterPro" id="IPR023997">
    <property type="entry name" value="TonB-dep_OMP_SusC/RagA_CS"/>
</dbReference>
<keyword evidence="6 8" id="KW-0472">Membrane</keyword>
<feature type="domain" description="TonB-dependent receptor-like beta-barrel" evidence="10">
    <location>
        <begin position="380"/>
        <end position="972"/>
    </location>
</feature>
<comment type="caution">
    <text evidence="12">The sequence shown here is derived from an EMBL/GenBank/DDBJ whole genome shotgun (WGS) entry which is preliminary data.</text>
</comment>
<evidence type="ECO:0000256" key="9">
    <source>
        <dbReference type="RuleBase" id="RU003357"/>
    </source>
</evidence>
<dbReference type="EMBL" id="QLLR01000006">
    <property type="protein sequence ID" value="RAJ32160.1"/>
    <property type="molecule type" value="Genomic_DNA"/>
</dbReference>
<dbReference type="Gene3D" id="2.40.170.20">
    <property type="entry name" value="TonB-dependent receptor, beta-barrel domain"/>
    <property type="match status" value="1"/>
</dbReference>
<dbReference type="PROSITE" id="PS52016">
    <property type="entry name" value="TONB_DEPENDENT_REC_3"/>
    <property type="match status" value="1"/>
</dbReference>
<evidence type="ECO:0000256" key="8">
    <source>
        <dbReference type="PROSITE-ProRule" id="PRU01360"/>
    </source>
</evidence>
<dbReference type="NCBIfam" id="TIGR04056">
    <property type="entry name" value="OMP_RagA_SusC"/>
    <property type="match status" value="1"/>
</dbReference>
<dbReference type="Pfam" id="PF07715">
    <property type="entry name" value="Plug"/>
    <property type="match status" value="1"/>
</dbReference>
<dbReference type="InterPro" id="IPR036942">
    <property type="entry name" value="Beta-barrel_TonB_sf"/>
</dbReference>
<proteinExistence type="inferred from homology"/>
<dbReference type="RefSeq" id="WP_245952677.1">
    <property type="nucleotide sequence ID" value="NZ_QLLR01000006.1"/>
</dbReference>
<dbReference type="Gene3D" id="2.170.130.10">
    <property type="entry name" value="TonB-dependent receptor, plug domain"/>
    <property type="match status" value="1"/>
</dbReference>
<dbReference type="SUPFAM" id="SSF49464">
    <property type="entry name" value="Carboxypeptidase regulatory domain-like"/>
    <property type="match status" value="1"/>
</dbReference>